<sequence length="110" mass="12109">MVKEVVSDGGVRAAVNRPMVVCGPWLSRVRMRAVFLNNSGCDGAMEAVVELEEWLDRGSSGLEKSEEERATLKANQGRQKRNGDDGSLGFLGPLGELGFRVEREMVIRED</sequence>
<keyword evidence="2" id="KW-1185">Reference proteome</keyword>
<evidence type="ECO:0000313" key="2">
    <source>
        <dbReference type="Proteomes" id="UP001055811"/>
    </source>
</evidence>
<organism evidence="1 2">
    <name type="scientific">Cichorium intybus</name>
    <name type="common">Chicory</name>
    <dbReference type="NCBI Taxonomy" id="13427"/>
    <lineage>
        <taxon>Eukaryota</taxon>
        <taxon>Viridiplantae</taxon>
        <taxon>Streptophyta</taxon>
        <taxon>Embryophyta</taxon>
        <taxon>Tracheophyta</taxon>
        <taxon>Spermatophyta</taxon>
        <taxon>Magnoliopsida</taxon>
        <taxon>eudicotyledons</taxon>
        <taxon>Gunneridae</taxon>
        <taxon>Pentapetalae</taxon>
        <taxon>asterids</taxon>
        <taxon>campanulids</taxon>
        <taxon>Asterales</taxon>
        <taxon>Asteraceae</taxon>
        <taxon>Cichorioideae</taxon>
        <taxon>Cichorieae</taxon>
        <taxon>Cichoriinae</taxon>
        <taxon>Cichorium</taxon>
    </lineage>
</organism>
<dbReference type="Proteomes" id="UP001055811">
    <property type="component" value="Linkage Group LG08"/>
</dbReference>
<gene>
    <name evidence="1" type="ORF">L2E82_42808</name>
</gene>
<reference evidence="1 2" key="2">
    <citation type="journal article" date="2022" name="Mol. Ecol. Resour.">
        <title>The genomes of chicory, endive, great burdock and yacon provide insights into Asteraceae paleo-polyploidization history and plant inulin production.</title>
        <authorList>
            <person name="Fan W."/>
            <person name="Wang S."/>
            <person name="Wang H."/>
            <person name="Wang A."/>
            <person name="Jiang F."/>
            <person name="Liu H."/>
            <person name="Zhao H."/>
            <person name="Xu D."/>
            <person name="Zhang Y."/>
        </authorList>
    </citation>
    <scope>NUCLEOTIDE SEQUENCE [LARGE SCALE GENOMIC DNA]</scope>
    <source>
        <strain evidence="2">cv. Punajuju</strain>
        <tissue evidence="1">Leaves</tissue>
    </source>
</reference>
<reference evidence="2" key="1">
    <citation type="journal article" date="2022" name="Mol. Ecol. Resour.">
        <title>The genomes of chicory, endive, great burdock and yacon provide insights into Asteraceae palaeo-polyploidization history and plant inulin production.</title>
        <authorList>
            <person name="Fan W."/>
            <person name="Wang S."/>
            <person name="Wang H."/>
            <person name="Wang A."/>
            <person name="Jiang F."/>
            <person name="Liu H."/>
            <person name="Zhao H."/>
            <person name="Xu D."/>
            <person name="Zhang Y."/>
        </authorList>
    </citation>
    <scope>NUCLEOTIDE SEQUENCE [LARGE SCALE GENOMIC DNA]</scope>
    <source>
        <strain evidence="2">cv. Punajuju</strain>
    </source>
</reference>
<name>A0ACB8ZMF0_CICIN</name>
<protein>
    <submittedName>
        <fullName evidence="1">Uncharacterized protein</fullName>
    </submittedName>
</protein>
<evidence type="ECO:0000313" key="1">
    <source>
        <dbReference type="EMBL" id="KAI3698901.1"/>
    </source>
</evidence>
<dbReference type="EMBL" id="CM042016">
    <property type="protein sequence ID" value="KAI3698901.1"/>
    <property type="molecule type" value="Genomic_DNA"/>
</dbReference>
<proteinExistence type="predicted"/>
<accession>A0ACB8ZMF0</accession>
<comment type="caution">
    <text evidence="1">The sequence shown here is derived from an EMBL/GenBank/DDBJ whole genome shotgun (WGS) entry which is preliminary data.</text>
</comment>